<dbReference type="KEGG" id="ang:An16g07100"/>
<accession>A0AAJ8BZL0</accession>
<dbReference type="VEuPathDB" id="FungiDB:An16g07100"/>
<name>A0AAJ8BZL0_ASPNG</name>
<dbReference type="AlphaFoldDB" id="A0AAJ8BZL0"/>
<dbReference type="RefSeq" id="XP_059606774.1">
    <property type="nucleotide sequence ID" value="XM_059745262.1"/>
</dbReference>
<dbReference type="GeneID" id="84593495"/>
<reference evidence="1" key="2">
    <citation type="submission" date="2025-08" db="UniProtKB">
        <authorList>
            <consortium name="RefSeq"/>
        </authorList>
    </citation>
    <scope>IDENTIFICATION</scope>
</reference>
<proteinExistence type="predicted"/>
<protein>
    <submittedName>
        <fullName evidence="1">Uncharacterized protein</fullName>
    </submittedName>
</protein>
<reference evidence="1" key="1">
    <citation type="submission" date="2025-02" db="EMBL/GenBank/DDBJ databases">
        <authorList>
            <consortium name="NCBI Genome Project"/>
        </authorList>
    </citation>
    <scope>NUCLEOTIDE SEQUENCE</scope>
</reference>
<organism evidence="1">
    <name type="scientific">Aspergillus niger</name>
    <dbReference type="NCBI Taxonomy" id="5061"/>
    <lineage>
        <taxon>Eukaryota</taxon>
        <taxon>Fungi</taxon>
        <taxon>Dikarya</taxon>
        <taxon>Ascomycota</taxon>
        <taxon>Pezizomycotina</taxon>
        <taxon>Eurotiomycetes</taxon>
        <taxon>Eurotiomycetidae</taxon>
        <taxon>Eurotiales</taxon>
        <taxon>Aspergillaceae</taxon>
        <taxon>Aspergillus</taxon>
        <taxon>Aspergillus subgen. Circumdati</taxon>
    </lineage>
</organism>
<sequence length="103" mass="11287">MGVKLDNLTGPDNKLLNLAQSLQITELIITNPLHDSYSPEVKDSLYSTGNSPPVKADLRAGLGNVRSGEKHIHQIRRRDLEWGIEAVGISHVRGSKYKVTGSI</sequence>
<evidence type="ECO:0000313" key="1">
    <source>
        <dbReference type="RefSeq" id="XP_059606774.1"/>
    </source>
</evidence>
<gene>
    <name evidence="1" type="ORF">An16g07100</name>
</gene>